<comment type="similarity">
    <text evidence="2 8">Belongs to the acetyltransferase family. GNA1 subfamily.</text>
</comment>
<dbReference type="PANTHER" id="PTHR13355">
    <property type="entry name" value="GLUCOSAMINE 6-PHOSPHATE N-ACETYLTRANSFERASE"/>
    <property type="match status" value="1"/>
</dbReference>
<dbReference type="EC" id="2.3.1.4" evidence="3 8"/>
<dbReference type="UniPathway" id="UPA00113">
    <property type="reaction ID" value="UER00529"/>
</dbReference>
<name>A0A8H7Z8F9_9ASCO</name>
<feature type="domain" description="N-acetyltransferase" evidence="9">
    <location>
        <begin position="14"/>
        <end position="156"/>
    </location>
</feature>
<dbReference type="SUPFAM" id="SSF55729">
    <property type="entry name" value="Acyl-CoA N-acyltransferases (Nat)"/>
    <property type="match status" value="1"/>
</dbReference>
<comment type="pathway">
    <text evidence="1 8">Nucleotide-sugar biosynthesis; UDP-N-acetyl-alpha-D-glucosamine biosynthesis; N-acetyl-alpha-D-glucosamine 1-phosphate from alpha-D-glucosamine 6-phosphate (route I): step 1/2.</text>
</comment>
<dbReference type="InterPro" id="IPR000182">
    <property type="entry name" value="GNAT_dom"/>
</dbReference>
<evidence type="ECO:0000259" key="9">
    <source>
        <dbReference type="PROSITE" id="PS51186"/>
    </source>
</evidence>
<dbReference type="CDD" id="cd04301">
    <property type="entry name" value="NAT_SF"/>
    <property type="match status" value="1"/>
</dbReference>
<keyword evidence="11" id="KW-1185">Reference proteome</keyword>
<dbReference type="GO" id="GO:0004343">
    <property type="term" value="F:glucosamine 6-phosphate N-acetyltransferase activity"/>
    <property type="evidence" value="ECO:0007669"/>
    <property type="project" value="UniProtKB-UniRule"/>
</dbReference>
<dbReference type="AlphaFoldDB" id="A0A8H7Z8F9"/>
<protein>
    <recommendedName>
        <fullName evidence="7 8">Glucosamine 6-phosphate N-acetyltransferase</fullName>
        <ecNumber evidence="3 8">2.3.1.4</ecNumber>
    </recommendedName>
</protein>
<accession>A0A8H7Z8F9</accession>
<comment type="catalytic activity">
    <reaction evidence="6 8">
        <text>D-glucosamine 6-phosphate + acetyl-CoA = N-acetyl-D-glucosamine 6-phosphate + CoA + H(+)</text>
        <dbReference type="Rhea" id="RHEA:10292"/>
        <dbReference type="ChEBI" id="CHEBI:15378"/>
        <dbReference type="ChEBI" id="CHEBI:57287"/>
        <dbReference type="ChEBI" id="CHEBI:57288"/>
        <dbReference type="ChEBI" id="CHEBI:57513"/>
        <dbReference type="ChEBI" id="CHEBI:58725"/>
        <dbReference type="EC" id="2.3.1.4"/>
    </reaction>
</comment>
<sequence length="156" mass="17545">MTQEESKMQLPEGYSFRKLKSTDYSNHYIETLQVLTTVGTISQEQFNNLFTTWSKNPEIYQPHVIVNAAGTIVATGMLLIESKLIHECGKVGHIEDISVATSEQGKKLGNFLVRSLSLLAQKNGCYKVILDCSPKNVGFYEKCGYKNDGIEMVQRF</sequence>
<organism evidence="10 11">
    <name type="scientific">Candida metapsilosis</name>
    <dbReference type="NCBI Taxonomy" id="273372"/>
    <lineage>
        <taxon>Eukaryota</taxon>
        <taxon>Fungi</taxon>
        <taxon>Dikarya</taxon>
        <taxon>Ascomycota</taxon>
        <taxon>Saccharomycotina</taxon>
        <taxon>Pichiomycetes</taxon>
        <taxon>Debaryomycetaceae</taxon>
        <taxon>Candida/Lodderomyces clade</taxon>
        <taxon>Candida</taxon>
    </lineage>
</organism>
<comment type="caution">
    <text evidence="10">The sequence shown here is derived from an EMBL/GenBank/DDBJ whole genome shotgun (WGS) entry which is preliminary data.</text>
</comment>
<dbReference type="Gene3D" id="3.40.630.30">
    <property type="match status" value="1"/>
</dbReference>
<proteinExistence type="inferred from homology"/>
<keyword evidence="4 8" id="KW-0808">Transferase</keyword>
<evidence type="ECO:0000313" key="11">
    <source>
        <dbReference type="Proteomes" id="UP000669133"/>
    </source>
</evidence>
<evidence type="ECO:0000256" key="4">
    <source>
        <dbReference type="ARBA" id="ARBA00022679"/>
    </source>
</evidence>
<evidence type="ECO:0000256" key="8">
    <source>
        <dbReference type="RuleBase" id="RU365086"/>
    </source>
</evidence>
<dbReference type="PANTHER" id="PTHR13355:SF11">
    <property type="entry name" value="GLUCOSAMINE 6-PHOSPHATE N-ACETYLTRANSFERASE"/>
    <property type="match status" value="1"/>
</dbReference>
<reference evidence="10 11" key="1">
    <citation type="submission" date="2020-12" db="EMBL/GenBank/DDBJ databases">
        <title>Effect of drift, selection, and recombination on the evolution of hybrid genomes in Candida yeast pathogens.</title>
        <authorList>
            <person name="Mixao V."/>
            <person name="Ksiezopolska E."/>
            <person name="Saus E."/>
            <person name="Boekhout T."/>
            <person name="Gacser A."/>
            <person name="Gabaldon T."/>
        </authorList>
    </citation>
    <scope>NUCLEOTIDE SEQUENCE [LARGE SCALE GENOMIC DNA]</scope>
    <source>
        <strain evidence="10 11">BP57</strain>
    </source>
</reference>
<dbReference type="PROSITE" id="PS51186">
    <property type="entry name" value="GNAT"/>
    <property type="match status" value="1"/>
</dbReference>
<evidence type="ECO:0000256" key="3">
    <source>
        <dbReference type="ARBA" id="ARBA00012703"/>
    </source>
</evidence>
<dbReference type="OrthoDB" id="10039976at2759"/>
<dbReference type="GO" id="GO:0006048">
    <property type="term" value="P:UDP-N-acetylglucosamine biosynthetic process"/>
    <property type="evidence" value="ECO:0007669"/>
    <property type="project" value="UniProtKB-UniRule"/>
</dbReference>
<evidence type="ECO:0000256" key="2">
    <source>
        <dbReference type="ARBA" id="ARBA00006048"/>
    </source>
</evidence>
<dbReference type="EMBL" id="JAEOAQ010000007">
    <property type="protein sequence ID" value="KAG5417192.1"/>
    <property type="molecule type" value="Genomic_DNA"/>
</dbReference>
<evidence type="ECO:0000256" key="6">
    <source>
        <dbReference type="ARBA" id="ARBA00048964"/>
    </source>
</evidence>
<gene>
    <name evidence="10" type="ORF">I9W82_004825</name>
</gene>
<dbReference type="InterPro" id="IPR016181">
    <property type="entry name" value="Acyl_CoA_acyltransferase"/>
</dbReference>
<evidence type="ECO:0000256" key="5">
    <source>
        <dbReference type="ARBA" id="ARBA00023315"/>
    </source>
</evidence>
<dbReference type="Proteomes" id="UP000669133">
    <property type="component" value="Unassembled WGS sequence"/>
</dbReference>
<evidence type="ECO:0000256" key="1">
    <source>
        <dbReference type="ARBA" id="ARBA00004832"/>
    </source>
</evidence>
<dbReference type="FunFam" id="3.40.630.30:FF:000136">
    <property type="entry name" value="Glucosamine 6-phosphate N-acetyltransferase"/>
    <property type="match status" value="1"/>
</dbReference>
<dbReference type="GeneID" id="93653454"/>
<dbReference type="InterPro" id="IPR039143">
    <property type="entry name" value="GNPNAT1-like"/>
</dbReference>
<evidence type="ECO:0000256" key="7">
    <source>
        <dbReference type="ARBA" id="ARBA00069869"/>
    </source>
</evidence>
<keyword evidence="5 8" id="KW-0012">Acyltransferase</keyword>
<evidence type="ECO:0000313" key="10">
    <source>
        <dbReference type="EMBL" id="KAG5417192.1"/>
    </source>
</evidence>
<dbReference type="RefSeq" id="XP_067546308.1">
    <property type="nucleotide sequence ID" value="XM_067693937.1"/>
</dbReference>
<dbReference type="Pfam" id="PF00583">
    <property type="entry name" value="Acetyltransf_1"/>
    <property type="match status" value="1"/>
</dbReference>